<evidence type="ECO:0000313" key="2">
    <source>
        <dbReference type="Proteomes" id="UP001594351"/>
    </source>
</evidence>
<gene>
    <name evidence="1" type="ORF">ACFL27_28430</name>
</gene>
<evidence type="ECO:0000313" key="1">
    <source>
        <dbReference type="EMBL" id="MFC1854129.1"/>
    </source>
</evidence>
<dbReference type="Proteomes" id="UP001594351">
    <property type="component" value="Unassembled WGS sequence"/>
</dbReference>
<organism evidence="1 2">
    <name type="scientific">candidate division CSSED10-310 bacterium</name>
    <dbReference type="NCBI Taxonomy" id="2855610"/>
    <lineage>
        <taxon>Bacteria</taxon>
        <taxon>Bacteria division CSSED10-310</taxon>
    </lineage>
</organism>
<sequence>RVTCPERSRRIRVLSNPEVEAQRSLFNYLELLVYLTGLDYGRLEPLFSEHFLLTTSEYKILTHRRDSRIDRYKERIGQEIKEYHVYLNKYEGVKKPEFEPKPERLFLLLATRRDYSAPLYDIAVNIWDNDLIPNKTIRPVVSYIRRLIRANNPELGDDFDPVLFVEPGSYQLNPKLRFCIIARDEALYFR</sequence>
<evidence type="ECO:0008006" key="3">
    <source>
        <dbReference type="Google" id="ProtNLM"/>
    </source>
</evidence>
<dbReference type="EMBL" id="JBHPBY010000729">
    <property type="protein sequence ID" value="MFC1854129.1"/>
    <property type="molecule type" value="Genomic_DNA"/>
</dbReference>
<accession>A0ABV6Z6R1</accession>
<feature type="non-terminal residue" evidence="1">
    <location>
        <position position="1"/>
    </location>
</feature>
<comment type="caution">
    <text evidence="1">The sequence shown here is derived from an EMBL/GenBank/DDBJ whole genome shotgun (WGS) entry which is preliminary data.</text>
</comment>
<keyword evidence="2" id="KW-1185">Reference proteome</keyword>
<name>A0ABV6Z6R1_UNCC1</name>
<protein>
    <recommendedName>
        <fullName evidence="3">OmpR/PhoB-type domain-containing protein</fullName>
    </recommendedName>
</protein>
<reference evidence="1 2" key="1">
    <citation type="submission" date="2024-09" db="EMBL/GenBank/DDBJ databases">
        <title>Laminarin stimulates single cell rates of sulfate reduction while oxygen inhibits transcriptomic activity in coastal marine sediment.</title>
        <authorList>
            <person name="Lindsay M."/>
            <person name="Orcutt B."/>
            <person name="Emerson D."/>
            <person name="Stepanauskas R."/>
            <person name="D'Angelo T."/>
        </authorList>
    </citation>
    <scope>NUCLEOTIDE SEQUENCE [LARGE SCALE GENOMIC DNA]</scope>
    <source>
        <strain evidence="1">SAG AM-311-K15</strain>
    </source>
</reference>
<proteinExistence type="predicted"/>